<accession>A0A914CW78</accession>
<reference evidence="6" key="1">
    <citation type="submission" date="2022-11" db="UniProtKB">
        <authorList>
            <consortium name="WormBaseParasite"/>
        </authorList>
    </citation>
    <scope>IDENTIFICATION</scope>
</reference>
<comment type="similarity">
    <text evidence="2">Belongs to the perilipin family.</text>
</comment>
<dbReference type="AlphaFoldDB" id="A0A914CW78"/>
<keyword evidence="3" id="KW-0551">Lipid droplet</keyword>
<dbReference type="InterPro" id="IPR004279">
    <property type="entry name" value="Perilipin"/>
</dbReference>
<feature type="compositionally biased region" description="Polar residues" evidence="4">
    <location>
        <begin position="398"/>
        <end position="419"/>
    </location>
</feature>
<evidence type="ECO:0000313" key="6">
    <source>
        <dbReference type="WBParaSite" id="ACRNAN_scaffold1447.g25417.t1"/>
    </source>
</evidence>
<feature type="region of interest" description="Disordered" evidence="4">
    <location>
        <begin position="383"/>
        <end position="419"/>
    </location>
</feature>
<sequence>MSVQVEKPAEAHIQYIRDAYDRLNEYTLVKKAKSGYDKTKHSFGLLEKTLNYIEGTAYSATNNIAIPAYENYGYPVTDRLLNLYSRGAENTKTAVDTTKNVAVTTGTVGLGLAIVSAQVGLNASIFGANLLLDTALFTKSVGGSAINSALDLEKTVEQRIYLVLERSQKYAQVPADKIAEHANSFLDIANAVFDRLIGLPAEYEDPNSTVGQRVSRLTKRVISGLSARAHNDVIDPASQKIRYFAGQLNQKLALADLVRQRRDWAFEKYGLVTSSVSDLRDKVENQAGQLNIRPEKMLLDSIRRTSTKLSENMEKFRNKSSKLLNGGAISSQIEAATSYIQHLVSTFSEANDIYQIKDEVLDEAQHRLTEVAQLVSSPFLRHSSVSVDSTSTDDGPILNSSGENSPVDNSPLSSDSDEE</sequence>
<evidence type="ECO:0000256" key="2">
    <source>
        <dbReference type="ARBA" id="ARBA00006311"/>
    </source>
</evidence>
<feature type="compositionally biased region" description="Low complexity" evidence="4">
    <location>
        <begin position="383"/>
        <end position="394"/>
    </location>
</feature>
<organism evidence="5 6">
    <name type="scientific">Acrobeloides nanus</name>
    <dbReference type="NCBI Taxonomy" id="290746"/>
    <lineage>
        <taxon>Eukaryota</taxon>
        <taxon>Metazoa</taxon>
        <taxon>Ecdysozoa</taxon>
        <taxon>Nematoda</taxon>
        <taxon>Chromadorea</taxon>
        <taxon>Rhabditida</taxon>
        <taxon>Tylenchina</taxon>
        <taxon>Cephalobomorpha</taxon>
        <taxon>Cephaloboidea</taxon>
        <taxon>Cephalobidae</taxon>
        <taxon>Acrobeloides</taxon>
    </lineage>
</organism>
<keyword evidence="5" id="KW-1185">Reference proteome</keyword>
<dbReference type="Proteomes" id="UP000887540">
    <property type="component" value="Unplaced"/>
</dbReference>
<comment type="subcellular location">
    <subcellularLocation>
        <location evidence="1">Lipid droplet</location>
    </subcellularLocation>
</comment>
<protein>
    <submittedName>
        <fullName evidence="6">Uncharacterized protein</fullName>
    </submittedName>
</protein>
<dbReference type="GO" id="GO:0005811">
    <property type="term" value="C:lipid droplet"/>
    <property type="evidence" value="ECO:0007669"/>
    <property type="project" value="UniProtKB-SubCell"/>
</dbReference>
<proteinExistence type="inferred from homology"/>
<dbReference type="Pfam" id="PF03036">
    <property type="entry name" value="Perilipin"/>
    <property type="match status" value="1"/>
</dbReference>
<evidence type="ECO:0000313" key="5">
    <source>
        <dbReference type="Proteomes" id="UP000887540"/>
    </source>
</evidence>
<evidence type="ECO:0000256" key="4">
    <source>
        <dbReference type="SAM" id="MobiDB-lite"/>
    </source>
</evidence>
<name>A0A914CW78_9BILA</name>
<evidence type="ECO:0000256" key="1">
    <source>
        <dbReference type="ARBA" id="ARBA00004502"/>
    </source>
</evidence>
<evidence type="ECO:0000256" key="3">
    <source>
        <dbReference type="ARBA" id="ARBA00022677"/>
    </source>
</evidence>
<dbReference type="WBParaSite" id="ACRNAN_scaffold1447.g25417.t1">
    <property type="protein sequence ID" value="ACRNAN_scaffold1447.g25417.t1"/>
    <property type="gene ID" value="ACRNAN_scaffold1447.g25417"/>
</dbReference>